<evidence type="ECO:0000313" key="13">
    <source>
        <dbReference type="Proteomes" id="UP000652761"/>
    </source>
</evidence>
<dbReference type="OrthoDB" id="10039976at2759"/>
<dbReference type="InterPro" id="IPR000182">
    <property type="entry name" value="GNAT_dom"/>
</dbReference>
<dbReference type="Proteomes" id="UP000652761">
    <property type="component" value="Unassembled WGS sequence"/>
</dbReference>
<dbReference type="CDD" id="cd04301">
    <property type="entry name" value="NAT_SF"/>
    <property type="match status" value="1"/>
</dbReference>
<accession>A0A843XG33</accession>
<evidence type="ECO:0000256" key="7">
    <source>
        <dbReference type="ARBA" id="ARBA00023136"/>
    </source>
</evidence>
<evidence type="ECO:0000256" key="2">
    <source>
        <dbReference type="ARBA" id="ARBA00004832"/>
    </source>
</evidence>
<dbReference type="AlphaFoldDB" id="A0A843XG33"/>
<organism evidence="12 13">
    <name type="scientific">Colocasia esculenta</name>
    <name type="common">Wild taro</name>
    <name type="synonym">Arum esculentum</name>
    <dbReference type="NCBI Taxonomy" id="4460"/>
    <lineage>
        <taxon>Eukaryota</taxon>
        <taxon>Viridiplantae</taxon>
        <taxon>Streptophyta</taxon>
        <taxon>Embryophyta</taxon>
        <taxon>Tracheophyta</taxon>
        <taxon>Spermatophyta</taxon>
        <taxon>Magnoliopsida</taxon>
        <taxon>Liliopsida</taxon>
        <taxon>Araceae</taxon>
        <taxon>Aroideae</taxon>
        <taxon>Colocasieae</taxon>
        <taxon>Colocasia</taxon>
    </lineage>
</organism>
<reference evidence="12" key="1">
    <citation type="submission" date="2017-07" db="EMBL/GenBank/DDBJ databases">
        <title>Taro Niue Genome Assembly and Annotation.</title>
        <authorList>
            <person name="Atibalentja N."/>
            <person name="Keating K."/>
            <person name="Fields C.J."/>
        </authorList>
    </citation>
    <scope>NUCLEOTIDE SEQUENCE</scope>
    <source>
        <strain evidence="12">Niue_2</strain>
        <tissue evidence="12">Leaf</tissue>
    </source>
</reference>
<comment type="subcellular location">
    <subcellularLocation>
        <location evidence="1">Endoplasmic reticulum membrane</location>
        <topology evidence="1">Peripheral membrane protein</topology>
    </subcellularLocation>
</comment>
<comment type="subunit">
    <text evidence="4 10">Homodimer.</text>
</comment>
<comment type="catalytic activity">
    <reaction evidence="9 10">
        <text>D-glucosamine 6-phosphate + acetyl-CoA = N-acetyl-D-glucosamine 6-phosphate + CoA + H(+)</text>
        <dbReference type="Rhea" id="RHEA:10292"/>
        <dbReference type="ChEBI" id="CHEBI:15378"/>
        <dbReference type="ChEBI" id="CHEBI:57287"/>
        <dbReference type="ChEBI" id="CHEBI:57288"/>
        <dbReference type="ChEBI" id="CHEBI:57513"/>
        <dbReference type="ChEBI" id="CHEBI:58725"/>
        <dbReference type="EC" id="2.3.1.4"/>
    </reaction>
</comment>
<keyword evidence="6" id="KW-0256">Endoplasmic reticulum</keyword>
<name>A0A843XG33_COLES</name>
<dbReference type="Pfam" id="PF00583">
    <property type="entry name" value="Acetyltransf_1"/>
    <property type="match status" value="1"/>
</dbReference>
<dbReference type="GO" id="GO:0006048">
    <property type="term" value="P:UDP-N-acetylglucosamine biosynthetic process"/>
    <property type="evidence" value="ECO:0007669"/>
    <property type="project" value="UniProtKB-UniRule"/>
</dbReference>
<dbReference type="PANTHER" id="PTHR13355:SF11">
    <property type="entry name" value="GLUCOSAMINE 6-PHOSPHATE N-ACETYLTRANSFERASE"/>
    <property type="match status" value="1"/>
</dbReference>
<keyword evidence="7" id="KW-0472">Membrane</keyword>
<keyword evidence="13" id="KW-1185">Reference proteome</keyword>
<dbReference type="PANTHER" id="PTHR13355">
    <property type="entry name" value="GLUCOSAMINE 6-PHOSPHATE N-ACETYLTRANSFERASE"/>
    <property type="match status" value="1"/>
</dbReference>
<dbReference type="Gene3D" id="3.40.630.30">
    <property type="match status" value="1"/>
</dbReference>
<evidence type="ECO:0000256" key="4">
    <source>
        <dbReference type="ARBA" id="ARBA00011738"/>
    </source>
</evidence>
<dbReference type="InterPro" id="IPR039143">
    <property type="entry name" value="GNPNAT1-like"/>
</dbReference>
<evidence type="ECO:0000256" key="9">
    <source>
        <dbReference type="ARBA" id="ARBA00048964"/>
    </source>
</evidence>
<evidence type="ECO:0000256" key="6">
    <source>
        <dbReference type="ARBA" id="ARBA00022824"/>
    </source>
</evidence>
<dbReference type="FunFam" id="3.40.630.30:FF:000048">
    <property type="entry name" value="Glucosamine 6-phosphate N-acetyltransferase"/>
    <property type="match status" value="1"/>
</dbReference>
<dbReference type="EMBL" id="NMUH01008228">
    <property type="protein sequence ID" value="MQM18484.1"/>
    <property type="molecule type" value="Genomic_DNA"/>
</dbReference>
<comment type="caution">
    <text evidence="12">The sequence shown here is derived from an EMBL/GenBank/DDBJ whole genome shotgun (WGS) entry which is preliminary data.</text>
</comment>
<dbReference type="InterPro" id="IPR016181">
    <property type="entry name" value="Acyl_CoA_acyltransferase"/>
</dbReference>
<evidence type="ECO:0000256" key="3">
    <source>
        <dbReference type="ARBA" id="ARBA00006048"/>
    </source>
</evidence>
<keyword evidence="5 10" id="KW-0808">Transferase</keyword>
<dbReference type="GO" id="GO:0006044">
    <property type="term" value="P:N-acetylglucosamine metabolic process"/>
    <property type="evidence" value="ECO:0007669"/>
    <property type="project" value="UniProtKB-ARBA"/>
</dbReference>
<dbReference type="UniPathway" id="UPA00113">
    <property type="reaction ID" value="UER00529"/>
</dbReference>
<evidence type="ECO:0000256" key="5">
    <source>
        <dbReference type="ARBA" id="ARBA00022679"/>
    </source>
</evidence>
<dbReference type="SUPFAM" id="SSF55729">
    <property type="entry name" value="Acyl-CoA N-acyltransferases (Nat)"/>
    <property type="match status" value="1"/>
</dbReference>
<comment type="pathway">
    <text evidence="2 10">Nucleotide-sugar biosynthesis; UDP-N-acetyl-alpha-D-glucosamine biosynthesis; N-acetyl-alpha-D-glucosamine 1-phosphate from alpha-D-glucosamine 6-phosphate (route I): step 1/2.</text>
</comment>
<dbReference type="EC" id="2.3.1.4" evidence="10"/>
<evidence type="ECO:0000313" key="12">
    <source>
        <dbReference type="EMBL" id="MQM18484.1"/>
    </source>
</evidence>
<evidence type="ECO:0000256" key="1">
    <source>
        <dbReference type="ARBA" id="ARBA00004406"/>
    </source>
</evidence>
<evidence type="ECO:0000259" key="11">
    <source>
        <dbReference type="PROSITE" id="PS51186"/>
    </source>
</evidence>
<keyword evidence="8 10" id="KW-0012">Acyltransferase</keyword>
<proteinExistence type="inferred from homology"/>
<feature type="domain" description="N-acetyltransferase" evidence="11">
    <location>
        <begin position="17"/>
        <end position="162"/>
    </location>
</feature>
<gene>
    <name evidence="12" type="ORF">Taro_051478</name>
</gene>
<evidence type="ECO:0000256" key="8">
    <source>
        <dbReference type="ARBA" id="ARBA00023315"/>
    </source>
</evidence>
<dbReference type="GO" id="GO:0005789">
    <property type="term" value="C:endoplasmic reticulum membrane"/>
    <property type="evidence" value="ECO:0007669"/>
    <property type="project" value="UniProtKB-SubCell"/>
</dbReference>
<protein>
    <recommendedName>
        <fullName evidence="10">Glucosamine 6-phosphate N-acetyltransferase</fullName>
        <ecNumber evidence="10">2.3.1.4</ecNumber>
    </recommendedName>
</protein>
<comment type="similarity">
    <text evidence="3 10">Belongs to the acetyltransferase family. GNA1 subfamily.</text>
</comment>
<evidence type="ECO:0000256" key="10">
    <source>
        <dbReference type="RuleBase" id="RU365086"/>
    </source>
</evidence>
<dbReference type="PROSITE" id="PS51186">
    <property type="entry name" value="GNAT"/>
    <property type="match status" value="1"/>
</dbReference>
<sequence>MAAEAEQVERPEADGLLPIRRLQPSDKSKGFVELLSQLSPCGPISDEEFLARFSELAAHGDDHAIVVVEDEGTGRIVATGSVFVERKFLRGCGKVGHIEDVVVDAAARGKRLGQRVVGHLVEHARAAGCYKVILDCTAELRIFYEKCGFKEKNVQMAVYFHE</sequence>
<dbReference type="GO" id="GO:0004343">
    <property type="term" value="F:glucosamine 6-phosphate N-acetyltransferase activity"/>
    <property type="evidence" value="ECO:0007669"/>
    <property type="project" value="UniProtKB-UniRule"/>
</dbReference>